<dbReference type="CDD" id="cd00140">
    <property type="entry name" value="beta_clamp"/>
    <property type="match status" value="1"/>
</dbReference>
<proteinExistence type="inferred from homology"/>
<dbReference type="PANTHER" id="PTHR31760">
    <property type="entry name" value="S-ADENOSYL-L-METHIONINE-DEPENDENT METHYLTRANSFERASES SUPERFAMILY PROTEIN"/>
    <property type="match status" value="1"/>
</dbReference>
<dbReference type="InterPro" id="IPR003682">
    <property type="entry name" value="rRNA_ssu_MeTfrase_G"/>
</dbReference>
<dbReference type="InterPro" id="IPR029063">
    <property type="entry name" value="SAM-dependent_MTases_sf"/>
</dbReference>
<dbReference type="GO" id="GO:0008408">
    <property type="term" value="F:3'-5' exonuclease activity"/>
    <property type="evidence" value="ECO:0007669"/>
    <property type="project" value="InterPro"/>
</dbReference>
<dbReference type="InterPro" id="IPR022634">
    <property type="entry name" value="DNA_polIII_beta_N"/>
</dbReference>
<dbReference type="GO" id="GO:0005829">
    <property type="term" value="C:cytosol"/>
    <property type="evidence" value="ECO:0007669"/>
    <property type="project" value="TreeGrafter"/>
</dbReference>
<dbReference type="EMBL" id="UINC01022526">
    <property type="protein sequence ID" value="SVA92331.1"/>
    <property type="molecule type" value="Genomic_DNA"/>
</dbReference>
<dbReference type="SUPFAM" id="SSF53335">
    <property type="entry name" value="S-adenosyl-L-methionine-dependent methyltransferases"/>
    <property type="match status" value="1"/>
</dbReference>
<evidence type="ECO:0000256" key="1">
    <source>
        <dbReference type="ARBA" id="ARBA00022490"/>
    </source>
</evidence>
<evidence type="ECO:0000256" key="2">
    <source>
        <dbReference type="ARBA" id="ARBA00022552"/>
    </source>
</evidence>
<keyword evidence="3" id="KW-0808">Transferase</keyword>
<dbReference type="GO" id="GO:0006260">
    <property type="term" value="P:DNA replication"/>
    <property type="evidence" value="ECO:0007669"/>
    <property type="project" value="InterPro"/>
</dbReference>
<name>A0A381ZTS2_9ZZZZ</name>
<evidence type="ECO:0000259" key="4">
    <source>
        <dbReference type="Pfam" id="PF00712"/>
    </source>
</evidence>
<dbReference type="SUPFAM" id="SSF55979">
    <property type="entry name" value="DNA clamp"/>
    <property type="match status" value="2"/>
</dbReference>
<dbReference type="PANTHER" id="PTHR31760:SF0">
    <property type="entry name" value="S-ADENOSYL-L-METHIONINE-DEPENDENT METHYLTRANSFERASES SUPERFAMILY PROTEIN"/>
    <property type="match status" value="1"/>
</dbReference>
<organism evidence="5">
    <name type="scientific">marine metagenome</name>
    <dbReference type="NCBI Taxonomy" id="408172"/>
    <lineage>
        <taxon>unclassified sequences</taxon>
        <taxon>metagenomes</taxon>
        <taxon>ecological metagenomes</taxon>
    </lineage>
</organism>
<reference evidence="5" key="1">
    <citation type="submission" date="2018-05" db="EMBL/GenBank/DDBJ databases">
        <authorList>
            <person name="Lanie J.A."/>
            <person name="Ng W.-L."/>
            <person name="Kazmierczak K.M."/>
            <person name="Andrzejewski T.M."/>
            <person name="Davidsen T.M."/>
            <person name="Wayne K.J."/>
            <person name="Tettelin H."/>
            <person name="Glass J.I."/>
            <person name="Rusch D."/>
            <person name="Podicherti R."/>
            <person name="Tsui H.-C.T."/>
            <person name="Winkler M.E."/>
        </authorList>
    </citation>
    <scope>NUCLEOTIDE SEQUENCE</scope>
</reference>
<dbReference type="GO" id="GO:0003677">
    <property type="term" value="F:DNA binding"/>
    <property type="evidence" value="ECO:0007669"/>
    <property type="project" value="InterPro"/>
</dbReference>
<dbReference type="AlphaFoldDB" id="A0A381ZTS2"/>
<evidence type="ECO:0000313" key="5">
    <source>
        <dbReference type="EMBL" id="SVA92331.1"/>
    </source>
</evidence>
<dbReference type="Pfam" id="PF02527">
    <property type="entry name" value="GidB"/>
    <property type="match status" value="1"/>
</dbReference>
<keyword evidence="2" id="KW-0698">rRNA processing</keyword>
<dbReference type="InterPro" id="IPR046938">
    <property type="entry name" value="DNA_clamp_sf"/>
</dbReference>
<dbReference type="InterPro" id="IPR001001">
    <property type="entry name" value="DNA_polIII_beta"/>
</dbReference>
<dbReference type="Pfam" id="PF00712">
    <property type="entry name" value="DNA_pol3_beta"/>
    <property type="match status" value="2"/>
</dbReference>
<gene>
    <name evidence="5" type="ORF">METZ01_LOCUS145185</name>
</gene>
<evidence type="ECO:0000256" key="3">
    <source>
        <dbReference type="ARBA" id="ARBA00022679"/>
    </source>
</evidence>
<dbReference type="GO" id="GO:0003887">
    <property type="term" value="F:DNA-directed DNA polymerase activity"/>
    <property type="evidence" value="ECO:0007669"/>
    <property type="project" value="InterPro"/>
</dbReference>
<feature type="domain" description="DNA polymerase III beta sliding clamp N-terminal" evidence="4">
    <location>
        <begin position="73"/>
        <end position="152"/>
    </location>
</feature>
<keyword evidence="1" id="KW-0963">Cytoplasm</keyword>
<sequence length="388" mass="42405">MKFVVSQESLLGELQFLQEVAEKKKTVPILSNIFLRAEGDFLILVAGEPAHARDVENWNKQHPELPAKTFEEVLAHIDAGNVKLGGEVSETEIESESVRVVEAQVKEPGEIAISAKKIIEVVRSLTDEKISFALTDGSWLEITCGNSFFCLVGAATVIVEEISQIFNKHRLPLETVQAQKFAVYLALLERWNAAINITSIRDRHIAIERHFAEPAMAMSLLGGAGPNILCAGSGGGFPGLPFKILDAGRECLLVEANNKKASFMREVVEALELEDVRVLEGRFEEMLACGELEPASVHVLTSRAWTGWSGLLGLGSSLMVPGGRAVIFVGEETLRALRRYLSAGALDVRATPDPEWGPAVHAGWTIRRILNLPHLDNGYAVSLEIPQD</sequence>
<dbReference type="HAMAP" id="MF_00074">
    <property type="entry name" value="16SrRNA_methyltr_G"/>
    <property type="match status" value="1"/>
</dbReference>
<dbReference type="GO" id="GO:0009360">
    <property type="term" value="C:DNA polymerase III complex"/>
    <property type="evidence" value="ECO:0007669"/>
    <property type="project" value="InterPro"/>
</dbReference>
<accession>A0A381ZTS2</accession>
<dbReference type="GO" id="GO:0070043">
    <property type="term" value="F:rRNA (guanine-N7-)-methyltransferase activity"/>
    <property type="evidence" value="ECO:0007669"/>
    <property type="project" value="TreeGrafter"/>
</dbReference>
<protein>
    <recommendedName>
        <fullName evidence="4">DNA polymerase III beta sliding clamp N-terminal domain-containing protein</fullName>
    </recommendedName>
</protein>
<dbReference type="Gene3D" id="3.40.50.150">
    <property type="entry name" value="Vaccinia Virus protein VP39"/>
    <property type="match status" value="1"/>
</dbReference>
<feature type="domain" description="DNA polymerase III beta sliding clamp N-terminal" evidence="4">
    <location>
        <begin position="1"/>
        <end position="48"/>
    </location>
</feature>
<dbReference type="Gene3D" id="3.10.150.10">
    <property type="entry name" value="DNA Polymerase III, subunit A, domain 2"/>
    <property type="match status" value="2"/>
</dbReference>